<dbReference type="OrthoDB" id="1737041at2759"/>
<protein>
    <submittedName>
        <fullName evidence="2">Putative lipopolysaccharide-transporting ATPase</fullName>
        <ecNumber evidence="2">3.6.3.39</ecNumber>
    </submittedName>
</protein>
<dbReference type="Gramene" id="PRQ40489">
    <property type="protein sequence ID" value="PRQ40489"/>
    <property type="gene ID" value="RchiOBHm_Chr4g0436571"/>
</dbReference>
<dbReference type="InterPro" id="IPR027417">
    <property type="entry name" value="P-loop_NTPase"/>
</dbReference>
<organism evidence="2 3">
    <name type="scientific">Rosa chinensis</name>
    <name type="common">China rose</name>
    <dbReference type="NCBI Taxonomy" id="74649"/>
    <lineage>
        <taxon>Eukaryota</taxon>
        <taxon>Viridiplantae</taxon>
        <taxon>Streptophyta</taxon>
        <taxon>Embryophyta</taxon>
        <taxon>Tracheophyta</taxon>
        <taxon>Spermatophyta</taxon>
        <taxon>Magnoliopsida</taxon>
        <taxon>eudicotyledons</taxon>
        <taxon>Gunneridae</taxon>
        <taxon>Pentapetalae</taxon>
        <taxon>rosids</taxon>
        <taxon>fabids</taxon>
        <taxon>Rosales</taxon>
        <taxon>Rosaceae</taxon>
        <taxon>Rosoideae</taxon>
        <taxon>Rosoideae incertae sedis</taxon>
        <taxon>Rosa</taxon>
    </lineage>
</organism>
<dbReference type="STRING" id="74649.A0A2P6R289"/>
<keyword evidence="3" id="KW-1185">Reference proteome</keyword>
<evidence type="ECO:0000313" key="2">
    <source>
        <dbReference type="EMBL" id="PRQ40489.1"/>
    </source>
</evidence>
<accession>A0A2P6R289</accession>
<dbReference type="AlphaFoldDB" id="A0A2P6R289"/>
<evidence type="ECO:0000259" key="1">
    <source>
        <dbReference type="Pfam" id="PF00005"/>
    </source>
</evidence>
<sequence length="134" mass="15032">MKRILLKGRSRRNRSRSGFLNGEEVGDLLHLEVLFSRTNLTIEKGEKLAIIGPNGCGKSTLLKLIMGLQKPIAGEVLLGEHNVLTNFFEQNQWERRGSSQPKQILIKCEMSGGSLLSTHMCMNLEVARLLLVQF</sequence>
<dbReference type="SUPFAM" id="SSF52540">
    <property type="entry name" value="P-loop containing nucleoside triphosphate hydrolases"/>
    <property type="match status" value="1"/>
</dbReference>
<feature type="domain" description="ABC transporter" evidence="1">
    <location>
        <begin position="37"/>
        <end position="90"/>
    </location>
</feature>
<gene>
    <name evidence="2" type="ORF">RchiOBHm_Chr4g0436571</name>
</gene>
<dbReference type="Proteomes" id="UP000238479">
    <property type="component" value="Chromosome 4"/>
</dbReference>
<proteinExistence type="predicted"/>
<dbReference type="GO" id="GO:0005524">
    <property type="term" value="F:ATP binding"/>
    <property type="evidence" value="ECO:0007669"/>
    <property type="project" value="InterPro"/>
</dbReference>
<dbReference type="Gene3D" id="3.40.50.300">
    <property type="entry name" value="P-loop containing nucleotide triphosphate hydrolases"/>
    <property type="match status" value="1"/>
</dbReference>
<dbReference type="PANTHER" id="PTHR42855:SF1">
    <property type="entry name" value="ABC TRANSPORTER DOMAIN-CONTAINING PROTEIN"/>
    <property type="match status" value="1"/>
</dbReference>
<dbReference type="EC" id="3.6.3.39" evidence="2"/>
<dbReference type="InterPro" id="IPR003439">
    <property type="entry name" value="ABC_transporter-like_ATP-bd"/>
</dbReference>
<dbReference type="PANTHER" id="PTHR42855">
    <property type="entry name" value="ABC TRANSPORTER ATP-BINDING SUBUNIT"/>
    <property type="match status" value="1"/>
</dbReference>
<dbReference type="GO" id="GO:0016887">
    <property type="term" value="F:ATP hydrolysis activity"/>
    <property type="evidence" value="ECO:0007669"/>
    <property type="project" value="InterPro"/>
</dbReference>
<comment type="caution">
    <text evidence="2">The sequence shown here is derived from an EMBL/GenBank/DDBJ whole genome shotgun (WGS) entry which is preliminary data.</text>
</comment>
<dbReference type="Pfam" id="PF00005">
    <property type="entry name" value="ABC_tran"/>
    <property type="match status" value="1"/>
</dbReference>
<evidence type="ECO:0000313" key="3">
    <source>
        <dbReference type="Proteomes" id="UP000238479"/>
    </source>
</evidence>
<dbReference type="InterPro" id="IPR051309">
    <property type="entry name" value="ABCF_ATPase"/>
</dbReference>
<reference evidence="2 3" key="1">
    <citation type="journal article" date="2018" name="Nat. Genet.">
        <title>The Rosa genome provides new insights in the design of modern roses.</title>
        <authorList>
            <person name="Bendahmane M."/>
        </authorList>
    </citation>
    <scope>NUCLEOTIDE SEQUENCE [LARGE SCALE GENOMIC DNA]</scope>
    <source>
        <strain evidence="3">cv. Old Blush</strain>
    </source>
</reference>
<keyword evidence="2" id="KW-0378">Hydrolase</keyword>
<dbReference type="EMBL" id="PDCK01000042">
    <property type="protein sequence ID" value="PRQ40489.1"/>
    <property type="molecule type" value="Genomic_DNA"/>
</dbReference>
<name>A0A2P6R289_ROSCH</name>